<reference evidence="2" key="1">
    <citation type="submission" date="2018-07" db="EMBL/GenBank/DDBJ databases">
        <authorList>
            <consortium name="Genoscope - CEA"/>
            <person name="William W."/>
        </authorList>
    </citation>
    <scope>NUCLEOTIDE SEQUENCE</scope>
    <source>
        <strain evidence="2">IK1</strain>
    </source>
</reference>
<sequence>MRLIKINKISYKQADELLEKYYEGKTTCDEENLLRKFLMQKKLPAVYDTEKAIFGYFENRKSAKPRFVLHRSIFQSAAAAVAIILIGFIMYKNIPENKNYAYVDGKKITNSAKVESLASSSLNSISAENSNMMEEQLNQFSNIGF</sequence>
<keyword evidence="1" id="KW-0812">Transmembrane</keyword>
<name>A0A653AAM2_9BACT</name>
<keyword evidence="1" id="KW-1133">Transmembrane helix</keyword>
<feature type="transmembrane region" description="Helical" evidence="1">
    <location>
        <begin position="68"/>
        <end position="91"/>
    </location>
</feature>
<dbReference type="AlphaFoldDB" id="A0A653AAM2"/>
<dbReference type="EMBL" id="UPXZ01000019">
    <property type="protein sequence ID" value="VBB44712.1"/>
    <property type="molecule type" value="Genomic_DNA"/>
</dbReference>
<proteinExistence type="predicted"/>
<organism evidence="2">
    <name type="scientific">uncultured Paludibacter sp</name>
    <dbReference type="NCBI Taxonomy" id="497635"/>
    <lineage>
        <taxon>Bacteria</taxon>
        <taxon>Pseudomonadati</taxon>
        <taxon>Bacteroidota</taxon>
        <taxon>Bacteroidia</taxon>
        <taxon>Bacteroidales</taxon>
        <taxon>Paludibacteraceae</taxon>
        <taxon>Paludibacter</taxon>
        <taxon>environmental samples</taxon>
    </lineage>
</organism>
<gene>
    <name evidence="2" type="ORF">TRIP_D260126</name>
</gene>
<evidence type="ECO:0000256" key="1">
    <source>
        <dbReference type="SAM" id="Phobius"/>
    </source>
</evidence>
<protein>
    <submittedName>
        <fullName evidence="2">Uncharacterized protein</fullName>
    </submittedName>
</protein>
<keyword evidence="1" id="KW-0472">Membrane</keyword>
<evidence type="ECO:0000313" key="2">
    <source>
        <dbReference type="EMBL" id="VBB44712.1"/>
    </source>
</evidence>
<accession>A0A653AAM2</accession>